<feature type="transmembrane region" description="Helical" evidence="9">
    <location>
        <begin position="153"/>
        <end position="174"/>
    </location>
</feature>
<evidence type="ECO:0000256" key="1">
    <source>
        <dbReference type="ARBA" id="ARBA00004651"/>
    </source>
</evidence>
<comment type="similarity">
    <text evidence="2">Belongs to the major facilitator superfamily. Set transporter family.</text>
</comment>
<dbReference type="PANTHER" id="PTHR23535">
    <property type="entry name" value="SUGAR EFFLUX TRANSPORTER A-RELATED"/>
    <property type="match status" value="1"/>
</dbReference>
<gene>
    <name evidence="11" type="ORF">HNP21_006269</name>
</gene>
<reference evidence="11" key="1">
    <citation type="submission" date="2020-08" db="EMBL/GenBank/DDBJ databases">
        <title>Functional genomics of gut bacteria from endangered species of beetles.</title>
        <authorList>
            <person name="Carlos-Shanley C."/>
        </authorList>
    </citation>
    <scope>NUCLEOTIDE SEQUENCE [LARGE SCALE GENOMIC DNA]</scope>
    <source>
        <strain evidence="11">S00060</strain>
    </source>
</reference>
<dbReference type="Gene3D" id="1.20.1250.20">
    <property type="entry name" value="MFS general substrate transporter like domains"/>
    <property type="match status" value="2"/>
</dbReference>
<sequence>MPKGKGIKKSIEMLWGIPMFPVLLLGNFVFGLATSFFAPYASLFGIDEVGMSNMQFGFFMTIISVGAVVITTIIGKTSDRVPSRKKLLLLTTGAAILGYAGFAFIRNFYLLAFIAFFLLGTAASIIPQLWAFTREALKQSTVEEKETPFVMNVFRAFFALSWTVGPAVAGWVLYALGFKGLFLCVSGGYLLAAIALVFLLKDIKIEVEAKPAPVILRKFIVQSHILKNIIAMTCMAMASSMANLNMSQFITKVLNGTEKQVGLVVSVPPVFEVPFMIAVGILATKIGSRLLIRLGFGISVFYYGLLFLVTEPWQIYPIQILSAAQVSITAGIAVSYFQDFIPDEPGTATALYMNTTQVGNVLGFLGFGFFSSLIGYHNLYLLCTGLVIIGLTILLSERGTKNLKEIIPLAPK</sequence>
<keyword evidence="7 9" id="KW-1133">Transmembrane helix</keyword>
<keyword evidence="3" id="KW-0813">Transport</keyword>
<evidence type="ECO:0000313" key="11">
    <source>
        <dbReference type="EMBL" id="MBA9043091.1"/>
    </source>
</evidence>
<keyword evidence="8 9" id="KW-0472">Membrane</keyword>
<dbReference type="InterPro" id="IPR036259">
    <property type="entry name" value="MFS_trans_sf"/>
</dbReference>
<feature type="transmembrane region" description="Helical" evidence="9">
    <location>
        <begin position="315"/>
        <end position="337"/>
    </location>
</feature>
<keyword evidence="6 9" id="KW-0812">Transmembrane</keyword>
<dbReference type="RefSeq" id="WP_182528285.1">
    <property type="nucleotide sequence ID" value="NZ_JACJHT010000026.1"/>
</dbReference>
<dbReference type="GO" id="GO:0022857">
    <property type="term" value="F:transmembrane transporter activity"/>
    <property type="evidence" value="ECO:0007669"/>
    <property type="project" value="InterPro"/>
</dbReference>
<evidence type="ECO:0000256" key="8">
    <source>
        <dbReference type="ARBA" id="ARBA00023136"/>
    </source>
</evidence>
<dbReference type="SUPFAM" id="SSF103473">
    <property type="entry name" value="MFS general substrate transporter"/>
    <property type="match status" value="1"/>
</dbReference>
<evidence type="ECO:0000256" key="3">
    <source>
        <dbReference type="ARBA" id="ARBA00022448"/>
    </source>
</evidence>
<dbReference type="InterPro" id="IPR020846">
    <property type="entry name" value="MFS_dom"/>
</dbReference>
<dbReference type="Pfam" id="PF07690">
    <property type="entry name" value="MFS_1"/>
    <property type="match status" value="2"/>
</dbReference>
<organism evidence="11 12">
    <name type="scientific">Priestia aryabhattai</name>
    <name type="common">Bacillus aryabhattai</name>
    <dbReference type="NCBI Taxonomy" id="412384"/>
    <lineage>
        <taxon>Bacteria</taxon>
        <taxon>Bacillati</taxon>
        <taxon>Bacillota</taxon>
        <taxon>Bacilli</taxon>
        <taxon>Bacillales</taxon>
        <taxon>Bacillaceae</taxon>
        <taxon>Priestia</taxon>
    </lineage>
</organism>
<comment type="subcellular location">
    <subcellularLocation>
        <location evidence="1">Cell membrane</location>
        <topology evidence="1">Multi-pass membrane protein</topology>
    </subcellularLocation>
</comment>
<dbReference type="PROSITE" id="PS50850">
    <property type="entry name" value="MFS"/>
    <property type="match status" value="1"/>
</dbReference>
<feature type="transmembrane region" description="Helical" evidence="9">
    <location>
        <begin position="262"/>
        <end position="283"/>
    </location>
</feature>
<proteinExistence type="inferred from homology"/>
<feature type="transmembrane region" description="Helical" evidence="9">
    <location>
        <begin position="180"/>
        <end position="200"/>
    </location>
</feature>
<feature type="transmembrane region" description="Helical" evidence="9">
    <location>
        <begin position="111"/>
        <end position="132"/>
    </location>
</feature>
<feature type="transmembrane region" description="Helical" evidence="9">
    <location>
        <begin position="290"/>
        <end position="309"/>
    </location>
</feature>
<keyword evidence="12" id="KW-1185">Reference proteome</keyword>
<dbReference type="AlphaFoldDB" id="A0A7W3NHJ4"/>
<dbReference type="PANTHER" id="PTHR23535:SF2">
    <property type="entry name" value="SUGAR EFFLUX TRANSPORTER A-RELATED"/>
    <property type="match status" value="1"/>
</dbReference>
<feature type="domain" description="Major facilitator superfamily (MFS) profile" evidence="10">
    <location>
        <begin position="19"/>
        <end position="402"/>
    </location>
</feature>
<evidence type="ECO:0000259" key="10">
    <source>
        <dbReference type="PROSITE" id="PS50850"/>
    </source>
</evidence>
<accession>A0A7W3NHJ4</accession>
<feature type="transmembrane region" description="Helical" evidence="9">
    <location>
        <begin position="54"/>
        <end position="75"/>
    </location>
</feature>
<evidence type="ECO:0000256" key="5">
    <source>
        <dbReference type="ARBA" id="ARBA00022597"/>
    </source>
</evidence>
<evidence type="ECO:0000313" key="12">
    <source>
        <dbReference type="Proteomes" id="UP000543174"/>
    </source>
</evidence>
<dbReference type="CDD" id="cd17471">
    <property type="entry name" value="MFS_Set"/>
    <property type="match status" value="1"/>
</dbReference>
<evidence type="ECO:0000256" key="6">
    <source>
        <dbReference type="ARBA" id="ARBA00022692"/>
    </source>
</evidence>
<name>A0A7W3NHJ4_PRIAR</name>
<feature type="transmembrane region" description="Helical" evidence="9">
    <location>
        <begin position="87"/>
        <end position="105"/>
    </location>
</feature>
<keyword evidence="5" id="KW-0762">Sugar transport</keyword>
<comment type="caution">
    <text evidence="11">The sequence shown here is derived from an EMBL/GenBank/DDBJ whole genome shotgun (WGS) entry which is preliminary data.</text>
</comment>
<feature type="transmembrane region" description="Helical" evidence="9">
    <location>
        <begin position="225"/>
        <end position="242"/>
    </location>
</feature>
<protein>
    <submittedName>
        <fullName evidence="11">SET family sugar efflux transporter-like MFS transporter</fullName>
    </submittedName>
</protein>
<dbReference type="InterPro" id="IPR011701">
    <property type="entry name" value="MFS"/>
</dbReference>
<evidence type="ECO:0000256" key="7">
    <source>
        <dbReference type="ARBA" id="ARBA00022989"/>
    </source>
</evidence>
<dbReference type="EMBL" id="JACJHT010000026">
    <property type="protein sequence ID" value="MBA9043091.1"/>
    <property type="molecule type" value="Genomic_DNA"/>
</dbReference>
<dbReference type="Proteomes" id="UP000543174">
    <property type="component" value="Unassembled WGS sequence"/>
</dbReference>
<feature type="transmembrane region" description="Helical" evidence="9">
    <location>
        <begin position="20"/>
        <end position="42"/>
    </location>
</feature>
<keyword evidence="4" id="KW-1003">Cell membrane</keyword>
<evidence type="ECO:0000256" key="4">
    <source>
        <dbReference type="ARBA" id="ARBA00022475"/>
    </source>
</evidence>
<feature type="transmembrane region" description="Helical" evidence="9">
    <location>
        <begin position="376"/>
        <end position="395"/>
    </location>
</feature>
<dbReference type="GO" id="GO:0005886">
    <property type="term" value="C:plasma membrane"/>
    <property type="evidence" value="ECO:0007669"/>
    <property type="project" value="UniProtKB-SubCell"/>
</dbReference>
<evidence type="ECO:0000256" key="9">
    <source>
        <dbReference type="SAM" id="Phobius"/>
    </source>
</evidence>
<feature type="transmembrane region" description="Helical" evidence="9">
    <location>
        <begin position="349"/>
        <end position="370"/>
    </location>
</feature>
<evidence type="ECO:0000256" key="2">
    <source>
        <dbReference type="ARBA" id="ARBA00006523"/>
    </source>
</evidence>